<sequence>MTKKDGLLMMHKGHRFATLSLIGVMALGSYLPATTASASSISTASSSLQKKTIAANYKYAKKMLAKNKTALSGKTSTIFSKSAYPETGAAAGYSDLLLGLRGHGYHFTKTDLSRIKANLVINGKSTPATLSTAIVALKAVGLNPQSFKPAGAKKSVNLVSTLYKQSMTHQTVNVQSQALIALSTSSAYKRPAKAKFSKTSLASTIAKSQLSNNGWAYNNDVKSVDSDTTGVAVIALARSKSSSKAVTSAITKGQSYLRQSVAKNGAYGFSYGGKTYLNANSTAQAITAFSTKLNTLKYVNGAAKSGQSTTALKSMLSYVRSTGSVKGATSQLLGVGQVNLATAAYQKAQQKHSIYTL</sequence>
<accession>A0A0R2ET00</accession>
<evidence type="ECO:0000313" key="2">
    <source>
        <dbReference type="Proteomes" id="UP000051442"/>
    </source>
</evidence>
<protein>
    <recommendedName>
        <fullName evidence="3">Fucose-binding lectin II</fullName>
    </recommendedName>
</protein>
<dbReference type="AlphaFoldDB" id="A0A0R2ET00"/>
<dbReference type="STRING" id="1423804.FD14_GL002876"/>
<comment type="caution">
    <text evidence="1">The sequence shown here is derived from an EMBL/GenBank/DDBJ whole genome shotgun (WGS) entry which is preliminary data.</text>
</comment>
<dbReference type="PATRIC" id="fig|1423804.4.peg.3098"/>
<name>A0A0R2ET00_9LACO</name>
<evidence type="ECO:0000313" key="1">
    <source>
        <dbReference type="EMBL" id="KRN15533.1"/>
    </source>
</evidence>
<organism evidence="1 2">
    <name type="scientific">Secundilactobacillus similis DSM 23365 = JCM 2765</name>
    <dbReference type="NCBI Taxonomy" id="1423804"/>
    <lineage>
        <taxon>Bacteria</taxon>
        <taxon>Bacillati</taxon>
        <taxon>Bacillota</taxon>
        <taxon>Bacilli</taxon>
        <taxon>Lactobacillales</taxon>
        <taxon>Lactobacillaceae</taxon>
        <taxon>Secundilactobacillus</taxon>
    </lineage>
</organism>
<gene>
    <name evidence="1" type="ORF">FD14_GL002876</name>
</gene>
<dbReference type="SUPFAM" id="SSF48239">
    <property type="entry name" value="Terpenoid cyclases/Protein prenyltransferases"/>
    <property type="match status" value="1"/>
</dbReference>
<dbReference type="Proteomes" id="UP000051442">
    <property type="component" value="Unassembled WGS sequence"/>
</dbReference>
<dbReference type="EMBL" id="AYZM01000178">
    <property type="protein sequence ID" value="KRN15533.1"/>
    <property type="molecule type" value="Genomic_DNA"/>
</dbReference>
<proteinExistence type="predicted"/>
<keyword evidence="2" id="KW-1185">Reference proteome</keyword>
<reference evidence="1 2" key="1">
    <citation type="journal article" date="2015" name="Genome Announc.">
        <title>Expanding the biotechnology potential of lactobacilli through comparative genomics of 213 strains and associated genera.</title>
        <authorList>
            <person name="Sun Z."/>
            <person name="Harris H.M."/>
            <person name="McCann A."/>
            <person name="Guo C."/>
            <person name="Argimon S."/>
            <person name="Zhang W."/>
            <person name="Yang X."/>
            <person name="Jeffery I.B."/>
            <person name="Cooney J.C."/>
            <person name="Kagawa T.F."/>
            <person name="Liu W."/>
            <person name="Song Y."/>
            <person name="Salvetti E."/>
            <person name="Wrobel A."/>
            <person name="Rasinkangas P."/>
            <person name="Parkhill J."/>
            <person name="Rea M.C."/>
            <person name="O'Sullivan O."/>
            <person name="Ritari J."/>
            <person name="Douillard F.P."/>
            <person name="Paul Ross R."/>
            <person name="Yang R."/>
            <person name="Briner A.E."/>
            <person name="Felis G.E."/>
            <person name="de Vos W.M."/>
            <person name="Barrangou R."/>
            <person name="Klaenhammer T.R."/>
            <person name="Caufield P.W."/>
            <person name="Cui Y."/>
            <person name="Zhang H."/>
            <person name="O'Toole P.W."/>
        </authorList>
    </citation>
    <scope>NUCLEOTIDE SEQUENCE [LARGE SCALE GENOMIC DNA]</scope>
    <source>
        <strain evidence="1 2">DSM 23365</strain>
    </source>
</reference>
<evidence type="ECO:0008006" key="3">
    <source>
        <dbReference type="Google" id="ProtNLM"/>
    </source>
</evidence>
<dbReference type="InterPro" id="IPR008930">
    <property type="entry name" value="Terpenoid_cyclase/PrenylTrfase"/>
</dbReference>